<dbReference type="PROSITE" id="PS50102">
    <property type="entry name" value="RRM"/>
    <property type="match status" value="3"/>
</dbReference>
<dbReference type="PANTHER" id="PTHR21245">
    <property type="entry name" value="HETEROGENEOUS NUCLEAR RIBONUCLEOPROTEIN"/>
    <property type="match status" value="1"/>
</dbReference>
<dbReference type="SUPFAM" id="SSF54928">
    <property type="entry name" value="RNA-binding domain, RBD"/>
    <property type="match status" value="2"/>
</dbReference>
<feature type="compositionally biased region" description="Basic and acidic residues" evidence="3">
    <location>
        <begin position="648"/>
        <end position="659"/>
    </location>
</feature>
<sequence>MRSRGGPTASTASGEGDIAITRSFAERAGGSRVSHCACALSISSQVVKNGGKAERRREARRFSPRVRVSRFFGEALTSRSTIPAMPPRAAKRASGSSAGPVKKAVARTTRAKTAGQQQPEEPAERRVEEVVPVAEVKEEEVEEVVEVKEAARPEPEPEIPDANGSVVEEDVKEVYVEEDNDERLELDDNDIEYDPEEETGAEYDEKEMEDVGEEAEGDEVEEEEEEEEGDGGDIGENDQTDMIEEIESDEADAEGEEEEEDIEEEHEDVVEAEEQHEVVTERRKRKEFEVFVGGLDKDATEEDLKKVFAGVGEVVEVRLMKNPQTKKNKGFAFLRFARVEQAKRAVAELRNPVVNGKQCGVSPSQDNDTLFLGNICKTWTKEHLKEKLKQYGVDNIEDLTLVEDSNNEGNNRGFAFIEFVSRKDAMDAYRLLRKRDVVFGVDRSAKVAFADAFNEPNDEVMAQVKTVFVDGLPVAWDEERIRDYLKKFGQIEKIELARNMPSARRRDFGFVTFDAHDSAVKCAEGINNAELGEGDKKVKVRARLSRPLKKGRGKHGLRGDLRMGRGASRSGRLSWSRPLPRRMPGHSSRPFGSRVPPTGIRGVKRPTTAGFRSRRPIMAAAERVRHLPPPARSYERRPPITSYPKSTSKRDYIRRELPPRSKPPAEYGSRIPPERRTYRDEYASHGPSYADEAPRSASRTAARRGYADEAYGRRLERPPPTYRESHGRDYDSISGSKRPYAAIDDAPPRYADVSVRQSRPRFDYGISGSSEQYDAYGERLGRSHLGYSSTRSSLSGQESHSSMYSSSRHGISYPGGSGRGSDVGMYSGYTDSAYMSRSDVGGSSSYSSLYSSRGLGGSGYLGGSGSGSYY</sequence>
<feature type="region of interest" description="Disordered" evidence="3">
    <location>
        <begin position="549"/>
        <end position="756"/>
    </location>
</feature>
<feature type="compositionally biased region" description="Basic and acidic residues" evidence="3">
    <location>
        <begin position="705"/>
        <end position="731"/>
    </location>
</feature>
<dbReference type="Proteomes" id="UP000652761">
    <property type="component" value="Unassembled WGS sequence"/>
</dbReference>
<dbReference type="EMBL" id="NMUH01000537">
    <property type="protein sequence ID" value="MQL80949.1"/>
    <property type="molecule type" value="Genomic_DNA"/>
</dbReference>
<feature type="region of interest" description="Disordered" evidence="3">
    <location>
        <begin position="79"/>
        <end position="278"/>
    </location>
</feature>
<dbReference type="InterPro" id="IPR012677">
    <property type="entry name" value="Nucleotide-bd_a/b_plait_sf"/>
</dbReference>
<evidence type="ECO:0000313" key="6">
    <source>
        <dbReference type="Proteomes" id="UP000652761"/>
    </source>
</evidence>
<dbReference type="SMART" id="SM00360">
    <property type="entry name" value="RRM"/>
    <property type="match status" value="3"/>
</dbReference>
<feature type="compositionally biased region" description="Low complexity" evidence="3">
    <location>
        <begin position="695"/>
        <end position="704"/>
    </location>
</feature>
<evidence type="ECO:0000259" key="4">
    <source>
        <dbReference type="PROSITE" id="PS50102"/>
    </source>
</evidence>
<feature type="region of interest" description="Disordered" evidence="3">
    <location>
        <begin position="787"/>
        <end position="820"/>
    </location>
</feature>
<protein>
    <recommendedName>
        <fullName evidence="4">RRM domain-containing protein</fullName>
    </recommendedName>
</protein>
<feature type="compositionally biased region" description="Basic and acidic residues" evidence="3">
    <location>
        <begin position="672"/>
        <end position="683"/>
    </location>
</feature>
<keyword evidence="6" id="KW-1185">Reference proteome</keyword>
<feature type="domain" description="RRM" evidence="4">
    <location>
        <begin position="288"/>
        <end position="366"/>
    </location>
</feature>
<dbReference type="AlphaFoldDB" id="A0A843UM16"/>
<dbReference type="GO" id="GO:0003723">
    <property type="term" value="F:RNA binding"/>
    <property type="evidence" value="ECO:0007669"/>
    <property type="project" value="UniProtKB-UniRule"/>
</dbReference>
<dbReference type="OrthoDB" id="3800936at2759"/>
<dbReference type="FunFam" id="3.30.70.330:FF:000187">
    <property type="entry name" value="Heterogeneous nuclear ribonucleoprotein Q"/>
    <property type="match status" value="1"/>
</dbReference>
<feature type="compositionally biased region" description="Low complexity" evidence="3">
    <location>
        <begin position="795"/>
        <end position="812"/>
    </location>
</feature>
<dbReference type="CDD" id="cd00590">
    <property type="entry name" value="RRM_SF"/>
    <property type="match status" value="3"/>
</dbReference>
<feature type="domain" description="RRM" evidence="4">
    <location>
        <begin position="368"/>
        <end position="452"/>
    </location>
</feature>
<name>A0A843UM16_COLES</name>
<feature type="compositionally biased region" description="Basic and acidic residues" evidence="3">
    <location>
        <begin position="145"/>
        <end position="155"/>
    </location>
</feature>
<feature type="compositionally biased region" description="Low complexity" evidence="3">
    <location>
        <begin position="92"/>
        <end position="114"/>
    </location>
</feature>
<accession>A0A843UM16</accession>
<proteinExistence type="predicted"/>
<reference evidence="5" key="1">
    <citation type="submission" date="2017-07" db="EMBL/GenBank/DDBJ databases">
        <title>Taro Niue Genome Assembly and Annotation.</title>
        <authorList>
            <person name="Atibalentja N."/>
            <person name="Keating K."/>
            <person name="Fields C.J."/>
        </authorList>
    </citation>
    <scope>NUCLEOTIDE SEQUENCE</scope>
    <source>
        <strain evidence="5">Niue_2</strain>
        <tissue evidence="5">Leaf</tissue>
    </source>
</reference>
<evidence type="ECO:0000256" key="2">
    <source>
        <dbReference type="PROSITE-ProRule" id="PRU00176"/>
    </source>
</evidence>
<organism evidence="5 6">
    <name type="scientific">Colocasia esculenta</name>
    <name type="common">Wild taro</name>
    <name type="synonym">Arum esculentum</name>
    <dbReference type="NCBI Taxonomy" id="4460"/>
    <lineage>
        <taxon>Eukaryota</taxon>
        <taxon>Viridiplantae</taxon>
        <taxon>Streptophyta</taxon>
        <taxon>Embryophyta</taxon>
        <taxon>Tracheophyta</taxon>
        <taxon>Spermatophyta</taxon>
        <taxon>Magnoliopsida</taxon>
        <taxon>Liliopsida</taxon>
        <taxon>Araceae</taxon>
        <taxon>Aroideae</taxon>
        <taxon>Colocasieae</taxon>
        <taxon>Colocasia</taxon>
    </lineage>
</organism>
<feature type="domain" description="RRM" evidence="4">
    <location>
        <begin position="465"/>
        <end position="545"/>
    </location>
</feature>
<evidence type="ECO:0000256" key="3">
    <source>
        <dbReference type="SAM" id="MobiDB-lite"/>
    </source>
</evidence>
<feature type="compositionally biased region" description="Acidic residues" evidence="3">
    <location>
        <begin position="167"/>
        <end position="272"/>
    </location>
</feature>
<dbReference type="Gene3D" id="3.30.70.330">
    <property type="match status" value="3"/>
</dbReference>
<dbReference type="InterPro" id="IPR035979">
    <property type="entry name" value="RBD_domain_sf"/>
</dbReference>
<comment type="caution">
    <text evidence="5">The sequence shown here is derived from an EMBL/GenBank/DDBJ whole genome shotgun (WGS) entry which is preliminary data.</text>
</comment>
<evidence type="ECO:0000313" key="5">
    <source>
        <dbReference type="EMBL" id="MQL80949.1"/>
    </source>
</evidence>
<keyword evidence="1 2" id="KW-0694">RNA-binding</keyword>
<gene>
    <name evidence="5" type="ORF">Taro_013420</name>
</gene>
<dbReference type="FunFam" id="3.30.70.330:FF:000310">
    <property type="entry name" value="RNA recognition water-stress protein1"/>
    <property type="match status" value="1"/>
</dbReference>
<evidence type="ECO:0000256" key="1">
    <source>
        <dbReference type="ARBA" id="ARBA00022884"/>
    </source>
</evidence>
<dbReference type="Pfam" id="PF00076">
    <property type="entry name" value="RRM_1"/>
    <property type="match status" value="3"/>
</dbReference>
<dbReference type="InterPro" id="IPR000504">
    <property type="entry name" value="RRM_dom"/>
</dbReference>